<keyword evidence="2" id="KW-1185">Reference proteome</keyword>
<name>A0ABY2LN76_9LEPT</name>
<proteinExistence type="predicted"/>
<dbReference type="RefSeq" id="WP_135572528.1">
    <property type="nucleotide sequence ID" value="NZ_RQFN01000024.1"/>
</dbReference>
<evidence type="ECO:0000313" key="2">
    <source>
        <dbReference type="Proteomes" id="UP000297465"/>
    </source>
</evidence>
<gene>
    <name evidence="1" type="ORF">EHQ31_17740</name>
</gene>
<reference evidence="2" key="1">
    <citation type="journal article" date="2019" name="PLoS Negl. Trop. Dis.">
        <title>Revisiting the worldwide diversity of Leptospira species in the environment.</title>
        <authorList>
            <person name="Vincent A.T."/>
            <person name="Schiettekatte O."/>
            <person name="Bourhy P."/>
            <person name="Veyrier F.J."/>
            <person name="Picardeau M."/>
        </authorList>
    </citation>
    <scope>NUCLEOTIDE SEQUENCE [LARGE SCALE GENOMIC DNA]</scope>
    <source>
        <strain evidence="2">201800278</strain>
    </source>
</reference>
<dbReference type="EMBL" id="RQFO01000017">
    <property type="protein sequence ID" value="TGL00629.1"/>
    <property type="molecule type" value="Genomic_DNA"/>
</dbReference>
<accession>A0ABY2LN76</accession>
<dbReference type="Proteomes" id="UP000297465">
    <property type="component" value="Unassembled WGS sequence"/>
</dbReference>
<sequence>MSAGYSGKPLVEKLGIKESMILHFINLPNKDFIKTWGTFPKEVQILDKPKKGLDMIHFFTTSSEEYRKKLPKFMGLIKPSGMIWISWPKKTAKILSDMNENLIRDFALELGLVDIKVCAVDEIWSGLKLVIRKENRNAK</sequence>
<organism evidence="1 2">
    <name type="scientific">Leptospira montravelensis</name>
    <dbReference type="NCBI Taxonomy" id="2484961"/>
    <lineage>
        <taxon>Bacteria</taxon>
        <taxon>Pseudomonadati</taxon>
        <taxon>Spirochaetota</taxon>
        <taxon>Spirochaetia</taxon>
        <taxon>Leptospirales</taxon>
        <taxon>Leptospiraceae</taxon>
        <taxon>Leptospira</taxon>
    </lineage>
</organism>
<evidence type="ECO:0000313" key="1">
    <source>
        <dbReference type="EMBL" id="TGL00629.1"/>
    </source>
</evidence>
<comment type="caution">
    <text evidence="1">The sequence shown here is derived from an EMBL/GenBank/DDBJ whole genome shotgun (WGS) entry which is preliminary data.</text>
</comment>
<protein>
    <submittedName>
        <fullName evidence="1">DUF3052 domain-containing protein</fullName>
    </submittedName>
</protein>